<dbReference type="AlphaFoldDB" id="A0A1G6XZJ2"/>
<evidence type="ECO:0000259" key="5">
    <source>
        <dbReference type="PROSITE" id="PS51352"/>
    </source>
</evidence>
<dbReference type="EMBL" id="FMZO01000014">
    <property type="protein sequence ID" value="SDD82877.1"/>
    <property type="molecule type" value="Genomic_DNA"/>
</dbReference>
<name>A0A1G6XZJ2_NIADE</name>
<evidence type="ECO:0000256" key="1">
    <source>
        <dbReference type="ARBA" id="ARBA00004196"/>
    </source>
</evidence>
<organism evidence="6 7">
    <name type="scientific">Niabella drilacis (strain DSM 25811 / CCM 8410 / CCUG 62505 / LMG 26954 / E90)</name>
    <dbReference type="NCBI Taxonomy" id="1285928"/>
    <lineage>
        <taxon>Bacteria</taxon>
        <taxon>Pseudomonadati</taxon>
        <taxon>Bacteroidota</taxon>
        <taxon>Chitinophagia</taxon>
        <taxon>Chitinophagales</taxon>
        <taxon>Chitinophagaceae</taxon>
        <taxon>Niabella</taxon>
    </lineage>
</organism>
<keyword evidence="2" id="KW-0201">Cytochrome c-type biogenesis</keyword>
<gene>
    <name evidence="6" type="ORF">SAMN04487894_11456</name>
</gene>
<dbReference type="GO" id="GO:0017004">
    <property type="term" value="P:cytochrome complex assembly"/>
    <property type="evidence" value="ECO:0007669"/>
    <property type="project" value="UniProtKB-KW"/>
</dbReference>
<keyword evidence="4" id="KW-0676">Redox-active center</keyword>
<dbReference type="GO" id="GO:0030313">
    <property type="term" value="C:cell envelope"/>
    <property type="evidence" value="ECO:0007669"/>
    <property type="project" value="UniProtKB-SubCell"/>
</dbReference>
<dbReference type="PROSITE" id="PS51352">
    <property type="entry name" value="THIOREDOXIN_2"/>
    <property type="match status" value="1"/>
</dbReference>
<protein>
    <submittedName>
        <fullName evidence="6">Thiol-disulfide isomerase or thioredoxin</fullName>
    </submittedName>
</protein>
<dbReference type="STRING" id="1285928.SAMN04487894_11456"/>
<dbReference type="OrthoDB" id="983020at2"/>
<keyword evidence="6" id="KW-0413">Isomerase</keyword>
<evidence type="ECO:0000313" key="6">
    <source>
        <dbReference type="EMBL" id="SDD82877.1"/>
    </source>
</evidence>
<dbReference type="GO" id="GO:0016853">
    <property type="term" value="F:isomerase activity"/>
    <property type="evidence" value="ECO:0007669"/>
    <property type="project" value="UniProtKB-KW"/>
</dbReference>
<dbReference type="InterPro" id="IPR050553">
    <property type="entry name" value="Thioredoxin_ResA/DsbE_sf"/>
</dbReference>
<dbReference type="InterPro" id="IPR013766">
    <property type="entry name" value="Thioredoxin_domain"/>
</dbReference>
<proteinExistence type="predicted"/>
<keyword evidence="7" id="KW-1185">Reference proteome</keyword>
<dbReference type="CDD" id="cd02966">
    <property type="entry name" value="TlpA_like_family"/>
    <property type="match status" value="1"/>
</dbReference>
<sequence length="503" mass="58508">MPKGIFPGESRLPVTARRCRINKYRGYTTSRDVFKTIASGFKVPLKKAAKTVFLWEMKRLFLIIVLLMPAAAYSQVTIKGTVTHARDSVIVFKEPGGFTNNTRSWRDRRYKARIDANNHFSIVLPEKEINTWFIETKKGYQFFDLVSGSHIELAADFSKAAPLTAINKNADDFNYTVYATENDPRDAVYWKAVRNKGADSVLLLRKQKAAERTGLLDQYRKTHKMSDRYYKWLCSKYRYEPYERTLVENTDRSDTLHPALPKQLFEQGFDDEFAALHTLEYNDVVDAYINEAFARTGKPFTPQTYFGYITHTLKNSTRDIQLTRLMAWLKKADDSVYLPVYKKYITTVQNKSLIKEVDALRQEFTQPPAAMPMDTLTSLTQIFNKYKGKVLYIDFWASWCVPCRGDFPVAERLKEKLAGKDIVFLYLGGYHDLERNWKKAREELDIAGEHYFLDERLMKEAEEAFHINSVPHYVIMDKKGNLIDRHAARPYDVDEQLNKLLKD</sequence>
<evidence type="ECO:0000256" key="3">
    <source>
        <dbReference type="ARBA" id="ARBA00023157"/>
    </source>
</evidence>
<dbReference type="SUPFAM" id="SSF52833">
    <property type="entry name" value="Thioredoxin-like"/>
    <property type="match status" value="1"/>
</dbReference>
<dbReference type="Proteomes" id="UP000198757">
    <property type="component" value="Unassembled WGS sequence"/>
</dbReference>
<reference evidence="7" key="1">
    <citation type="submission" date="2016-10" db="EMBL/GenBank/DDBJ databases">
        <authorList>
            <person name="Varghese N."/>
            <person name="Submissions S."/>
        </authorList>
    </citation>
    <scope>NUCLEOTIDE SEQUENCE [LARGE SCALE GENOMIC DNA]</scope>
    <source>
        <strain evidence="7">DSM 25811 / CCM 8410 / LMG 26954 / E90</strain>
    </source>
</reference>
<evidence type="ECO:0000256" key="2">
    <source>
        <dbReference type="ARBA" id="ARBA00022748"/>
    </source>
</evidence>
<comment type="subcellular location">
    <subcellularLocation>
        <location evidence="1">Cell envelope</location>
    </subcellularLocation>
</comment>
<accession>A0A1G6XZJ2</accession>
<dbReference type="Pfam" id="PF13905">
    <property type="entry name" value="Thioredoxin_8"/>
    <property type="match status" value="1"/>
</dbReference>
<keyword evidence="3" id="KW-1015">Disulfide bond</keyword>
<dbReference type="PANTHER" id="PTHR42852:SF6">
    <property type="entry name" value="THIOL:DISULFIDE INTERCHANGE PROTEIN DSBE"/>
    <property type="match status" value="1"/>
</dbReference>
<dbReference type="InterPro" id="IPR036249">
    <property type="entry name" value="Thioredoxin-like_sf"/>
</dbReference>
<dbReference type="Gene3D" id="3.40.30.10">
    <property type="entry name" value="Glutaredoxin"/>
    <property type="match status" value="1"/>
</dbReference>
<feature type="domain" description="Thioredoxin" evidence="5">
    <location>
        <begin position="332"/>
        <end position="503"/>
    </location>
</feature>
<dbReference type="PANTHER" id="PTHR42852">
    <property type="entry name" value="THIOL:DISULFIDE INTERCHANGE PROTEIN DSBE"/>
    <property type="match status" value="1"/>
</dbReference>
<dbReference type="InterPro" id="IPR012336">
    <property type="entry name" value="Thioredoxin-like_fold"/>
</dbReference>
<evidence type="ECO:0000313" key="7">
    <source>
        <dbReference type="Proteomes" id="UP000198757"/>
    </source>
</evidence>
<evidence type="ECO:0000256" key="4">
    <source>
        <dbReference type="ARBA" id="ARBA00023284"/>
    </source>
</evidence>